<feature type="domain" description="RDRP3-5 N-terminal" evidence="12">
    <location>
        <begin position="9"/>
        <end position="73"/>
    </location>
</feature>
<dbReference type="Pfam" id="PF26252">
    <property type="entry name" value="RdRP_helical"/>
    <property type="match status" value="1"/>
</dbReference>
<dbReference type="PANTHER" id="PTHR23079">
    <property type="entry name" value="RNA-DEPENDENT RNA POLYMERASE"/>
    <property type="match status" value="1"/>
</dbReference>
<organism evidence="15 16">
    <name type="scientific">Sesamum angolense</name>
    <dbReference type="NCBI Taxonomy" id="2727404"/>
    <lineage>
        <taxon>Eukaryota</taxon>
        <taxon>Viridiplantae</taxon>
        <taxon>Streptophyta</taxon>
        <taxon>Embryophyta</taxon>
        <taxon>Tracheophyta</taxon>
        <taxon>Spermatophyta</taxon>
        <taxon>Magnoliopsida</taxon>
        <taxon>eudicotyledons</taxon>
        <taxon>Gunneridae</taxon>
        <taxon>Pentapetalae</taxon>
        <taxon>asterids</taxon>
        <taxon>lamiids</taxon>
        <taxon>Lamiales</taxon>
        <taxon>Pedaliaceae</taxon>
        <taxon>Sesamum</taxon>
    </lineage>
</organism>
<feature type="domain" description="RDRP core" evidence="11">
    <location>
        <begin position="446"/>
        <end position="536"/>
    </location>
</feature>
<gene>
    <name evidence="15" type="ORF">Sango_1534700</name>
</gene>
<dbReference type="PANTHER" id="PTHR23079:SF55">
    <property type="entry name" value="RNA-DIRECTED RNA POLYMERASE"/>
    <property type="match status" value="1"/>
</dbReference>
<dbReference type="InterPro" id="IPR058752">
    <property type="entry name" value="RDRP_C_head"/>
</dbReference>
<evidence type="ECO:0000256" key="7">
    <source>
        <dbReference type="ARBA" id="ARBA00048744"/>
    </source>
</evidence>
<evidence type="ECO:0000259" key="12">
    <source>
        <dbReference type="Pfam" id="PF26249"/>
    </source>
</evidence>
<reference evidence="15" key="2">
    <citation type="journal article" date="2024" name="Plant">
        <title>Genomic evolution and insights into agronomic trait innovations of Sesamum species.</title>
        <authorList>
            <person name="Miao H."/>
            <person name="Wang L."/>
            <person name="Qu L."/>
            <person name="Liu H."/>
            <person name="Sun Y."/>
            <person name="Le M."/>
            <person name="Wang Q."/>
            <person name="Wei S."/>
            <person name="Zheng Y."/>
            <person name="Lin W."/>
            <person name="Duan Y."/>
            <person name="Cao H."/>
            <person name="Xiong S."/>
            <person name="Wang X."/>
            <person name="Wei L."/>
            <person name="Li C."/>
            <person name="Ma Q."/>
            <person name="Ju M."/>
            <person name="Zhao R."/>
            <person name="Li G."/>
            <person name="Mu C."/>
            <person name="Tian Q."/>
            <person name="Mei H."/>
            <person name="Zhang T."/>
            <person name="Gao T."/>
            <person name="Zhang H."/>
        </authorList>
    </citation>
    <scope>NUCLEOTIDE SEQUENCE</scope>
    <source>
        <strain evidence="15">K16</strain>
    </source>
</reference>
<keyword evidence="2 9" id="KW-0696">RNA-directed RNA polymerase</keyword>
<evidence type="ECO:0000259" key="14">
    <source>
        <dbReference type="Pfam" id="PF26253"/>
    </source>
</evidence>
<proteinExistence type="inferred from homology"/>
<evidence type="ECO:0000256" key="6">
    <source>
        <dbReference type="ARBA" id="ARBA00023158"/>
    </source>
</evidence>
<dbReference type="InterPro" id="IPR007855">
    <property type="entry name" value="RDRP"/>
</dbReference>
<reference evidence="15" key="1">
    <citation type="submission" date="2020-06" db="EMBL/GenBank/DDBJ databases">
        <authorList>
            <person name="Li T."/>
            <person name="Hu X."/>
            <person name="Zhang T."/>
            <person name="Song X."/>
            <person name="Zhang H."/>
            <person name="Dai N."/>
            <person name="Sheng W."/>
            <person name="Hou X."/>
            <person name="Wei L."/>
        </authorList>
    </citation>
    <scope>NUCLEOTIDE SEQUENCE</scope>
    <source>
        <strain evidence="15">K16</strain>
        <tissue evidence="15">Leaf</tissue>
    </source>
</reference>
<evidence type="ECO:0000256" key="10">
    <source>
        <dbReference type="SAM" id="MobiDB-lite"/>
    </source>
</evidence>
<keyword evidence="4 9" id="KW-0548">Nucleotidyltransferase</keyword>
<keyword evidence="6 9" id="KW-0943">RNA-mediated gene silencing</keyword>
<comment type="catalytic activity">
    <reaction evidence="7 9">
        <text>RNA(n) + a ribonucleoside 5'-triphosphate = RNA(n+1) + diphosphate</text>
        <dbReference type="Rhea" id="RHEA:21248"/>
        <dbReference type="Rhea" id="RHEA-COMP:14527"/>
        <dbReference type="Rhea" id="RHEA-COMP:17342"/>
        <dbReference type="ChEBI" id="CHEBI:33019"/>
        <dbReference type="ChEBI" id="CHEBI:61557"/>
        <dbReference type="ChEBI" id="CHEBI:140395"/>
        <dbReference type="EC" id="2.7.7.48"/>
    </reaction>
</comment>
<feature type="domain" description="RDRP C-terminal head" evidence="14">
    <location>
        <begin position="585"/>
        <end position="660"/>
    </location>
</feature>
<evidence type="ECO:0000256" key="4">
    <source>
        <dbReference type="ARBA" id="ARBA00022695"/>
    </source>
</evidence>
<dbReference type="GO" id="GO:0003968">
    <property type="term" value="F:RNA-directed RNA polymerase activity"/>
    <property type="evidence" value="ECO:0007669"/>
    <property type="project" value="UniProtKB-KW"/>
</dbReference>
<keyword evidence="3 9" id="KW-0808">Transferase</keyword>
<accession>A0AAE2BTA2</accession>
<dbReference type="GO" id="GO:0030422">
    <property type="term" value="P:siRNA processing"/>
    <property type="evidence" value="ECO:0007669"/>
    <property type="project" value="TreeGrafter"/>
</dbReference>
<evidence type="ECO:0000256" key="9">
    <source>
        <dbReference type="RuleBase" id="RU363098"/>
    </source>
</evidence>
<evidence type="ECO:0000256" key="1">
    <source>
        <dbReference type="ARBA" id="ARBA00005762"/>
    </source>
</evidence>
<evidence type="ECO:0000313" key="16">
    <source>
        <dbReference type="Proteomes" id="UP001289374"/>
    </source>
</evidence>
<dbReference type="InterPro" id="IPR058697">
    <property type="entry name" value="RDRP3-5_N"/>
</dbReference>
<dbReference type="Pfam" id="PF26253">
    <property type="entry name" value="RdRP_head"/>
    <property type="match status" value="1"/>
</dbReference>
<evidence type="ECO:0000256" key="3">
    <source>
        <dbReference type="ARBA" id="ARBA00022679"/>
    </source>
</evidence>
<evidence type="ECO:0000259" key="11">
    <source>
        <dbReference type="Pfam" id="PF05183"/>
    </source>
</evidence>
<comment type="similarity">
    <text evidence="1 9">Belongs to the RdRP family.</text>
</comment>
<keyword evidence="5 9" id="KW-0694">RNA-binding</keyword>
<comment type="function">
    <text evidence="8 9">Probably involved in the RNA silencing pathway and required for the generation of small interfering RNAs (siRNAs).</text>
</comment>
<sequence length="683" mass="78191">MDGSPHQEAPLPHSIEKIIEEICKDQSQPPITLYARKLLADIGEKAASDLLASISNQRITKSFSGYIITLVKKYHPAVVPSPPSKRSLSPSSSFPRNTSLRKSPLQISRLLSFEDEVQETRGPISEHQTSSAVELKNSELREMTKSNTISQQLRILSKLEYRKLFLVLSYTGRHKLENIITVDGANDIFQKKDLPMSIFETAIWNTYGNKYCDKSDRCEYLDWDSGKTHLYYCYVHEDGSYNFKGPCLSSTRTHLQRSLGDDNILIVKFLEDDMYGVNIIEEGILVGLRRFRFLVASNQDGLDFGYLAQLMISCGIPLNEPYLNHCLCNLKRDERAKLRKGKIPIGESFYLMGTADPTGVLDYDQVCVVLDNGQVSGKVLVYRNPGLHFGDIHVMEAIYVKQLEDYIGDSKYAYSSLRGDVGQRRMKWQLEILTETCIGFQDILSFEMSTAADSWLAFMDRLLTLGDDRTFEKDCLREKMIHLIDIYYDALDAPKSGKRVNLPKELRPEMYPHHMERGPEYSYHSMSILGRIYDMIEEFKDEVVPKKEIWKLPCFDIPIPETYTEKWRSNYGDYRREMAAALNSNSESKKDAANDVIKKYKKLLYDAPDMEESSKDTTVIYKEVLAIYHVTYDYAKSMDDIGKCSFAWRVGGSALCNLYAWKTAGPKEKPLTILPSVIREMLN</sequence>
<dbReference type="Pfam" id="PF26249">
    <property type="entry name" value="4HB_RdRP3_N"/>
    <property type="match status" value="1"/>
</dbReference>
<feature type="region of interest" description="Disordered" evidence="10">
    <location>
        <begin position="79"/>
        <end position="101"/>
    </location>
</feature>
<dbReference type="GO" id="GO:0003723">
    <property type="term" value="F:RNA binding"/>
    <property type="evidence" value="ECO:0007669"/>
    <property type="project" value="UniProtKB-KW"/>
</dbReference>
<protein>
    <recommendedName>
        <fullName evidence="9">RNA-dependent RNA polymerase</fullName>
        <ecNumber evidence="9">2.7.7.48</ecNumber>
    </recommendedName>
</protein>
<dbReference type="Pfam" id="PF05183">
    <property type="entry name" value="RdRP"/>
    <property type="match status" value="2"/>
</dbReference>
<comment type="caution">
    <text evidence="15">The sequence shown here is derived from an EMBL/GenBank/DDBJ whole genome shotgun (WGS) entry which is preliminary data.</text>
</comment>
<feature type="domain" description="RDRP core" evidence="11">
    <location>
        <begin position="306"/>
        <end position="405"/>
    </location>
</feature>
<evidence type="ECO:0000256" key="8">
    <source>
        <dbReference type="ARBA" id="ARBA00093763"/>
    </source>
</evidence>
<dbReference type="EC" id="2.7.7.48" evidence="9"/>
<dbReference type="Proteomes" id="UP001289374">
    <property type="component" value="Unassembled WGS sequence"/>
</dbReference>
<evidence type="ECO:0000259" key="13">
    <source>
        <dbReference type="Pfam" id="PF26252"/>
    </source>
</evidence>
<dbReference type="GO" id="GO:0031380">
    <property type="term" value="C:nuclear RNA-directed RNA polymerase complex"/>
    <property type="evidence" value="ECO:0007669"/>
    <property type="project" value="TreeGrafter"/>
</dbReference>
<dbReference type="AlphaFoldDB" id="A0AAE2BTA2"/>
<dbReference type="EMBL" id="JACGWL010000008">
    <property type="protein sequence ID" value="KAK4396981.1"/>
    <property type="molecule type" value="Genomic_DNA"/>
</dbReference>
<dbReference type="InterPro" id="IPR057596">
    <property type="entry name" value="RDRP_core"/>
</dbReference>
<evidence type="ECO:0000313" key="15">
    <source>
        <dbReference type="EMBL" id="KAK4396981.1"/>
    </source>
</evidence>
<feature type="domain" description="RDRP helical" evidence="13">
    <location>
        <begin position="158"/>
        <end position="223"/>
    </location>
</feature>
<evidence type="ECO:0000256" key="2">
    <source>
        <dbReference type="ARBA" id="ARBA00022484"/>
    </source>
</evidence>
<keyword evidence="16" id="KW-1185">Reference proteome</keyword>
<dbReference type="InterPro" id="IPR058751">
    <property type="entry name" value="RDRP_helical"/>
</dbReference>
<evidence type="ECO:0000256" key="5">
    <source>
        <dbReference type="ARBA" id="ARBA00022884"/>
    </source>
</evidence>
<name>A0AAE2BTA2_9LAMI</name>
<feature type="compositionally biased region" description="Low complexity" evidence="10">
    <location>
        <begin position="84"/>
        <end position="95"/>
    </location>
</feature>